<feature type="non-terminal residue" evidence="1">
    <location>
        <position position="1"/>
    </location>
</feature>
<reference evidence="1 2" key="1">
    <citation type="journal article" date="2014" name="Nature">
        <title>The genome of the recently domesticated crop plant sugar beet (Beta vulgaris).</title>
        <authorList>
            <person name="Dohm J.C."/>
            <person name="Minoche A.E."/>
            <person name="Holtgrawe D."/>
            <person name="Capella-Gutierrez S."/>
            <person name="Zakrzewski F."/>
            <person name="Tafer H."/>
            <person name="Rupp O."/>
            <person name="Sorensen T.R."/>
            <person name="Stracke R."/>
            <person name="Reinhardt R."/>
            <person name="Goesmann A."/>
            <person name="Kraft T."/>
            <person name="Schulz B."/>
            <person name="Stadler P.F."/>
            <person name="Schmidt T."/>
            <person name="Gabaldon T."/>
            <person name="Lehrach H."/>
            <person name="Weisshaar B."/>
            <person name="Himmelbauer H."/>
        </authorList>
    </citation>
    <scope>NUCLEOTIDE SEQUENCE [LARGE SCALE GENOMIC DNA]</scope>
    <source>
        <tissue evidence="1">Taproot</tissue>
    </source>
</reference>
<evidence type="ECO:0000313" key="2">
    <source>
        <dbReference type="Proteomes" id="UP000035740"/>
    </source>
</evidence>
<accession>A0A0J8B424</accession>
<dbReference type="Proteomes" id="UP000035740">
    <property type="component" value="Unassembled WGS sequence"/>
</dbReference>
<protein>
    <submittedName>
        <fullName evidence="1">Uncharacterized protein</fullName>
    </submittedName>
</protein>
<proteinExistence type="predicted"/>
<gene>
    <name evidence="1" type="ORF">BVRB_019780</name>
</gene>
<dbReference type="Gramene" id="KMS94598">
    <property type="protein sequence ID" value="KMS94598"/>
    <property type="gene ID" value="BVRB_019780"/>
</dbReference>
<organism evidence="1 2">
    <name type="scientific">Beta vulgaris subsp. vulgaris</name>
    <name type="common">Beet</name>
    <dbReference type="NCBI Taxonomy" id="3555"/>
    <lineage>
        <taxon>Eukaryota</taxon>
        <taxon>Viridiplantae</taxon>
        <taxon>Streptophyta</taxon>
        <taxon>Embryophyta</taxon>
        <taxon>Tracheophyta</taxon>
        <taxon>Spermatophyta</taxon>
        <taxon>Magnoliopsida</taxon>
        <taxon>eudicotyledons</taxon>
        <taxon>Gunneridae</taxon>
        <taxon>Pentapetalae</taxon>
        <taxon>Caryophyllales</taxon>
        <taxon>Chenopodiaceae</taxon>
        <taxon>Betoideae</taxon>
        <taxon>Beta</taxon>
    </lineage>
</organism>
<keyword evidence="2" id="KW-1185">Reference proteome</keyword>
<name>A0A0J8B424_BETVV</name>
<sequence>TVGQGHRHFPTVRTGNFRTFADGILGKWRVPEVTLEIRDLGIGNHLRLDIVRPKFDAGAEIGVHRALAVFGDEDHRACGRRYRSLAPKAGNAGGRIAGAAARGFEGWPHAGIEKLGAVRINQVHGTLDDAVVNQKSVVATRDNVHDGIANRQNVECRHQEPPGMLPQSVSGHSGFPEVWKEKAKYASNSPMFPRSQEGRAAVSYRAAKAALGGMGLITSINTPLGSTVMKWRWPKSSSQSAFRIGRPAAINSV</sequence>
<dbReference type="AlphaFoldDB" id="A0A0J8B424"/>
<evidence type="ECO:0000313" key="1">
    <source>
        <dbReference type="EMBL" id="KMS94598.1"/>
    </source>
</evidence>
<dbReference type="EMBL" id="KQ092218">
    <property type="protein sequence ID" value="KMS94598.1"/>
    <property type="molecule type" value="Genomic_DNA"/>
</dbReference>